<dbReference type="PANTHER" id="PTHR43798:SF31">
    <property type="entry name" value="AB HYDROLASE SUPERFAMILY PROTEIN YCLE"/>
    <property type="match status" value="1"/>
</dbReference>
<feature type="domain" description="AB hydrolase-1" evidence="2">
    <location>
        <begin position="8"/>
        <end position="244"/>
    </location>
</feature>
<keyword evidence="4" id="KW-1185">Reference proteome</keyword>
<keyword evidence="1 3" id="KW-0378">Hydrolase</keyword>
<sequence length="253" mass="26945">MVSARSDLVLLHGVVMSGAVWREVVPLLEPHHRVHAPTALGHRGGAAAVRRPARFADVVDDAERLLDELGLDRPHLAGNSMGGWVALELAARGRAASVCALSPAGLWRDDAAHSSAVRKLRRVVWLARATRPVAPPFLRIPAVRRLVLRDVAVRGDRLSPADAARTAVDTAQCAVAADLLGSDEALTAFTPDCPVTVAWSEHDAILPVERFGPIARERLPLATFRVLPGVGHVPMIDDPNLVAATVLDSTHAG</sequence>
<protein>
    <submittedName>
        <fullName evidence="3">Alpha/beta fold hydrolase</fullName>
    </submittedName>
</protein>
<dbReference type="InterPro" id="IPR000073">
    <property type="entry name" value="AB_hydrolase_1"/>
</dbReference>
<evidence type="ECO:0000313" key="4">
    <source>
        <dbReference type="Proteomes" id="UP001595696"/>
    </source>
</evidence>
<organism evidence="3 4">
    <name type="scientific">Nocardia jiangsuensis</name>
    <dbReference type="NCBI Taxonomy" id="1691563"/>
    <lineage>
        <taxon>Bacteria</taxon>
        <taxon>Bacillati</taxon>
        <taxon>Actinomycetota</taxon>
        <taxon>Actinomycetes</taxon>
        <taxon>Mycobacteriales</taxon>
        <taxon>Nocardiaceae</taxon>
        <taxon>Nocardia</taxon>
    </lineage>
</organism>
<dbReference type="RefSeq" id="WP_378615586.1">
    <property type="nucleotide sequence ID" value="NZ_JBHSAX010000022.1"/>
</dbReference>
<dbReference type="Gene3D" id="3.40.50.1820">
    <property type="entry name" value="alpha/beta hydrolase"/>
    <property type="match status" value="1"/>
</dbReference>
<dbReference type="GO" id="GO:0016787">
    <property type="term" value="F:hydrolase activity"/>
    <property type="evidence" value="ECO:0007669"/>
    <property type="project" value="UniProtKB-KW"/>
</dbReference>
<evidence type="ECO:0000259" key="2">
    <source>
        <dbReference type="Pfam" id="PF12697"/>
    </source>
</evidence>
<reference evidence="4" key="1">
    <citation type="journal article" date="2019" name="Int. J. Syst. Evol. Microbiol.">
        <title>The Global Catalogue of Microorganisms (GCM) 10K type strain sequencing project: providing services to taxonomists for standard genome sequencing and annotation.</title>
        <authorList>
            <consortium name="The Broad Institute Genomics Platform"/>
            <consortium name="The Broad Institute Genome Sequencing Center for Infectious Disease"/>
            <person name="Wu L."/>
            <person name="Ma J."/>
        </authorList>
    </citation>
    <scope>NUCLEOTIDE SEQUENCE [LARGE SCALE GENOMIC DNA]</scope>
    <source>
        <strain evidence="4">CGMCC 4.7330</strain>
    </source>
</reference>
<dbReference type="SUPFAM" id="SSF53474">
    <property type="entry name" value="alpha/beta-Hydrolases"/>
    <property type="match status" value="1"/>
</dbReference>
<gene>
    <name evidence="3" type="ORF">ACFO0B_26735</name>
</gene>
<comment type="caution">
    <text evidence="3">The sequence shown here is derived from an EMBL/GenBank/DDBJ whole genome shotgun (WGS) entry which is preliminary data.</text>
</comment>
<accession>A0ABV8E074</accession>
<dbReference type="Pfam" id="PF12697">
    <property type="entry name" value="Abhydrolase_6"/>
    <property type="match status" value="1"/>
</dbReference>
<dbReference type="Proteomes" id="UP001595696">
    <property type="component" value="Unassembled WGS sequence"/>
</dbReference>
<evidence type="ECO:0000313" key="3">
    <source>
        <dbReference type="EMBL" id="MFC3965603.1"/>
    </source>
</evidence>
<proteinExistence type="predicted"/>
<evidence type="ECO:0000256" key="1">
    <source>
        <dbReference type="ARBA" id="ARBA00022801"/>
    </source>
</evidence>
<name>A0ABV8E074_9NOCA</name>
<dbReference type="InterPro" id="IPR029058">
    <property type="entry name" value="AB_hydrolase_fold"/>
</dbReference>
<dbReference type="PANTHER" id="PTHR43798">
    <property type="entry name" value="MONOACYLGLYCEROL LIPASE"/>
    <property type="match status" value="1"/>
</dbReference>
<dbReference type="InterPro" id="IPR050266">
    <property type="entry name" value="AB_hydrolase_sf"/>
</dbReference>
<dbReference type="EMBL" id="JBHSAX010000022">
    <property type="protein sequence ID" value="MFC3965603.1"/>
    <property type="molecule type" value="Genomic_DNA"/>
</dbReference>